<dbReference type="SUPFAM" id="SSF58104">
    <property type="entry name" value="Methyl-accepting chemotaxis protein (MCP) signaling domain"/>
    <property type="match status" value="1"/>
</dbReference>
<evidence type="ECO:0000313" key="7">
    <source>
        <dbReference type="Proteomes" id="UP000472839"/>
    </source>
</evidence>
<dbReference type="GO" id="GO:0005886">
    <property type="term" value="C:plasma membrane"/>
    <property type="evidence" value="ECO:0007669"/>
    <property type="project" value="TreeGrafter"/>
</dbReference>
<keyword evidence="4" id="KW-0812">Transmembrane</keyword>
<dbReference type="InterPro" id="IPR004089">
    <property type="entry name" value="MCPsignal_dom"/>
</dbReference>
<dbReference type="RefSeq" id="WP_152279519.1">
    <property type="nucleotide sequence ID" value="NZ_WFKK01000001.1"/>
</dbReference>
<reference evidence="6 7" key="1">
    <citation type="submission" date="2019-10" db="EMBL/GenBank/DDBJ databases">
        <title>Poseidonibacter ostreae sp. nov., isolated from the gut of the Ostrea denselamellosa.</title>
        <authorList>
            <person name="Choi A."/>
        </authorList>
    </citation>
    <scope>NUCLEOTIDE SEQUENCE [LARGE SCALE GENOMIC DNA]</scope>
    <source>
        <strain evidence="6 7">SJOD-M-33</strain>
    </source>
</reference>
<feature type="transmembrane region" description="Helical" evidence="4">
    <location>
        <begin position="12"/>
        <end position="35"/>
    </location>
</feature>
<keyword evidence="4" id="KW-1133">Transmembrane helix</keyword>
<dbReference type="Proteomes" id="UP000472839">
    <property type="component" value="Unassembled WGS sequence"/>
</dbReference>
<sequence length="787" mass="88357">MGYKNIKMKWKLLSIALLVFIVFASIFTISTYSFFKIDKSINMLDEEAKKNTTYVAKNVEELEQINTNFSELKTIELPMQLLTNELKYILEQAKSIIVTDSVIKMTNFQDNEKFIEIDEESFTVFEKLLALTDKTIYKKKINELVQSYSDVVLYGESVFFGFQKSKEDGIRKMALFDNALKDFNSEIDTLSDIAESKMNQKLQNIEMEIGNSSVQLEKVLEETSKSVSLISELEKNYIDSFFYVKIAMTIGMVLLLLIIGVMQKTIRSSLSELEIELETFFKFLRQEVDKCDDFTIGGKDEFAELSNLISKNREFIVTAQKKDVELINELNDVILLANKGSIHYNIETNPIFNSTKKLKTSINTFLDGNHNNMTMVISILEDFARSNFVIDNNKVKDYEGTIGILFSMLELLADNTSELLAINKNSGDKIFNKNKILVDNSQILSASSNEQATNLEETASALEEISGSIRNNTKATSFLNEKGQILKSSTIDGKGLALKTSTSMGEISLKVEAISKAIEEIDKISFQTNILSLNALVESATAGEAGKGFAVVAGEVRNLASKTSETAKIIKDLVESAKEETSIGNNNADDMISGYDKLSGVITETIDLIEDVDVSIQEQSLGINQINDAMSSLDQKTQENAEVSRVVEEISKECLSYGEEMVELAEYTTFNPDAYERLCNIKDKFEISSTAVDHFVYFEKAIGMIKEKRDNELKTEHQCNLASFIEKIDNSGLNISSLKDSHSSTHKVIEEFVKADYKSKEQMELGTNAIKNVINTVGKIKDLQKDF</sequence>
<keyword evidence="4" id="KW-0472">Membrane</keyword>
<keyword evidence="3" id="KW-0807">Transducer</keyword>
<gene>
    <name evidence="6" type="ORF">GBG19_00845</name>
</gene>
<dbReference type="SMART" id="SM00283">
    <property type="entry name" value="MA"/>
    <property type="match status" value="1"/>
</dbReference>
<evidence type="ECO:0000256" key="2">
    <source>
        <dbReference type="ARBA" id="ARBA00029447"/>
    </source>
</evidence>
<dbReference type="GO" id="GO:0007165">
    <property type="term" value="P:signal transduction"/>
    <property type="evidence" value="ECO:0007669"/>
    <property type="project" value="UniProtKB-KW"/>
</dbReference>
<evidence type="ECO:0000256" key="1">
    <source>
        <dbReference type="ARBA" id="ARBA00022500"/>
    </source>
</evidence>
<evidence type="ECO:0000256" key="4">
    <source>
        <dbReference type="SAM" id="Phobius"/>
    </source>
</evidence>
<accession>A0A6L4WWK6</accession>
<comment type="similarity">
    <text evidence="2">Belongs to the methyl-accepting chemotaxis (MCP) protein family.</text>
</comment>
<evidence type="ECO:0000313" key="6">
    <source>
        <dbReference type="EMBL" id="KAB7891416.1"/>
    </source>
</evidence>
<evidence type="ECO:0000256" key="3">
    <source>
        <dbReference type="PROSITE-ProRule" id="PRU00284"/>
    </source>
</evidence>
<feature type="transmembrane region" description="Helical" evidence="4">
    <location>
        <begin position="241"/>
        <end position="262"/>
    </location>
</feature>
<dbReference type="GO" id="GO:0006935">
    <property type="term" value="P:chemotaxis"/>
    <property type="evidence" value="ECO:0007669"/>
    <property type="project" value="UniProtKB-KW"/>
</dbReference>
<dbReference type="AlphaFoldDB" id="A0A6L4WWK6"/>
<dbReference type="EMBL" id="WFKK01000001">
    <property type="protein sequence ID" value="KAB7891416.1"/>
    <property type="molecule type" value="Genomic_DNA"/>
</dbReference>
<organism evidence="6 7">
    <name type="scientific">Poseidonibacter ostreae</name>
    <dbReference type="NCBI Taxonomy" id="2654171"/>
    <lineage>
        <taxon>Bacteria</taxon>
        <taxon>Pseudomonadati</taxon>
        <taxon>Campylobacterota</taxon>
        <taxon>Epsilonproteobacteria</taxon>
        <taxon>Campylobacterales</taxon>
        <taxon>Arcobacteraceae</taxon>
        <taxon>Poseidonibacter</taxon>
    </lineage>
</organism>
<dbReference type="PROSITE" id="PS50111">
    <property type="entry name" value="CHEMOTAXIS_TRANSDUC_2"/>
    <property type="match status" value="1"/>
</dbReference>
<dbReference type="InterPro" id="IPR051310">
    <property type="entry name" value="MCP_chemotaxis"/>
</dbReference>
<keyword evidence="1" id="KW-0145">Chemotaxis</keyword>
<evidence type="ECO:0000259" key="5">
    <source>
        <dbReference type="PROSITE" id="PS50111"/>
    </source>
</evidence>
<protein>
    <recommendedName>
        <fullName evidence="5">Methyl-accepting transducer domain-containing protein</fullName>
    </recommendedName>
</protein>
<comment type="caution">
    <text evidence="6">The sequence shown here is derived from an EMBL/GenBank/DDBJ whole genome shotgun (WGS) entry which is preliminary data.</text>
</comment>
<feature type="domain" description="Methyl-accepting transducer" evidence="5">
    <location>
        <begin position="426"/>
        <end position="651"/>
    </location>
</feature>
<proteinExistence type="inferred from homology"/>
<dbReference type="PANTHER" id="PTHR43531">
    <property type="entry name" value="PROTEIN ICFG"/>
    <property type="match status" value="1"/>
</dbReference>
<dbReference type="PANTHER" id="PTHR43531:SF11">
    <property type="entry name" value="METHYL-ACCEPTING CHEMOTAXIS PROTEIN 3"/>
    <property type="match status" value="1"/>
</dbReference>
<name>A0A6L4WWK6_9BACT</name>
<dbReference type="Gene3D" id="1.10.287.950">
    <property type="entry name" value="Methyl-accepting chemotaxis protein"/>
    <property type="match status" value="1"/>
</dbReference>
<dbReference type="Pfam" id="PF00015">
    <property type="entry name" value="MCPsignal"/>
    <property type="match status" value="1"/>
</dbReference>
<dbReference type="GO" id="GO:0004888">
    <property type="term" value="F:transmembrane signaling receptor activity"/>
    <property type="evidence" value="ECO:0007669"/>
    <property type="project" value="TreeGrafter"/>
</dbReference>